<dbReference type="InterPro" id="IPR001382">
    <property type="entry name" value="Glyco_hydro_47"/>
</dbReference>
<evidence type="ECO:0000256" key="5">
    <source>
        <dbReference type="ARBA" id="ARBA00023157"/>
    </source>
</evidence>
<dbReference type="Gene3D" id="1.50.10.10">
    <property type="match status" value="1"/>
</dbReference>
<feature type="binding site" evidence="7">
    <location>
        <position position="611"/>
    </location>
    <ligand>
        <name>Ca(2+)</name>
        <dbReference type="ChEBI" id="CHEBI:29108"/>
    </ligand>
</feature>
<evidence type="ECO:0000256" key="10">
    <source>
        <dbReference type="SAM" id="MobiDB-lite"/>
    </source>
</evidence>
<dbReference type="EMBL" id="CAICTM010000896">
    <property type="protein sequence ID" value="CAB9517990.1"/>
    <property type="molecule type" value="Genomic_DNA"/>
</dbReference>
<dbReference type="GO" id="GO:0005975">
    <property type="term" value="P:carbohydrate metabolic process"/>
    <property type="evidence" value="ECO:0007669"/>
    <property type="project" value="InterPro"/>
</dbReference>
<feature type="active site" description="Proton donor" evidence="6">
    <location>
        <position position="247"/>
    </location>
</feature>
<dbReference type="EC" id="3.2.1.-" evidence="9"/>
<keyword evidence="4 9" id="KW-0378">Hydrolase</keyword>
<comment type="caution">
    <text evidence="12">The sequence shown here is derived from an EMBL/GenBank/DDBJ whole genome shotgun (WGS) entry which is preliminary data.</text>
</comment>
<evidence type="ECO:0000256" key="4">
    <source>
        <dbReference type="ARBA" id="ARBA00022801"/>
    </source>
</evidence>
<accession>A0A9N8HMG8</accession>
<dbReference type="PRINTS" id="PR00747">
    <property type="entry name" value="GLYHDRLASE47"/>
</dbReference>
<keyword evidence="5 8" id="KW-1015">Disulfide bond</keyword>
<keyword evidence="11" id="KW-0472">Membrane</keyword>
<dbReference type="SUPFAM" id="SSF48225">
    <property type="entry name" value="Seven-hairpin glycosidases"/>
    <property type="match status" value="1"/>
</dbReference>
<comment type="similarity">
    <text evidence="3 9">Belongs to the glycosyl hydrolase 47 family.</text>
</comment>
<feature type="transmembrane region" description="Helical" evidence="11">
    <location>
        <begin position="85"/>
        <end position="108"/>
    </location>
</feature>
<dbReference type="InterPro" id="IPR036026">
    <property type="entry name" value="Seven-hairpin_glycosidases"/>
</dbReference>
<evidence type="ECO:0000256" key="1">
    <source>
        <dbReference type="ARBA" id="ARBA00001913"/>
    </source>
</evidence>
<dbReference type="OrthoDB" id="8118055at2759"/>
<evidence type="ECO:0000256" key="8">
    <source>
        <dbReference type="PIRSR" id="PIRSR601382-3"/>
    </source>
</evidence>
<keyword evidence="7" id="KW-0479">Metal-binding</keyword>
<evidence type="ECO:0000256" key="11">
    <source>
        <dbReference type="SAM" id="Phobius"/>
    </source>
</evidence>
<feature type="active site" evidence="6">
    <location>
        <position position="385"/>
    </location>
</feature>
<keyword evidence="13" id="KW-1185">Reference proteome</keyword>
<dbReference type="InterPro" id="IPR050749">
    <property type="entry name" value="Glycosyl_Hydrolase_47"/>
</dbReference>
<keyword evidence="11" id="KW-0812">Transmembrane</keyword>
<protein>
    <recommendedName>
        <fullName evidence="9">alpha-1,2-Mannosidase</fullName>
        <ecNumber evidence="9">3.2.1.-</ecNumber>
    </recommendedName>
</protein>
<comment type="pathway">
    <text evidence="2">Protein modification; protein glycosylation.</text>
</comment>
<dbReference type="Proteomes" id="UP001153069">
    <property type="component" value="Unassembled WGS sequence"/>
</dbReference>
<dbReference type="GO" id="GO:0000139">
    <property type="term" value="C:Golgi membrane"/>
    <property type="evidence" value="ECO:0007669"/>
    <property type="project" value="TreeGrafter"/>
</dbReference>
<evidence type="ECO:0000256" key="3">
    <source>
        <dbReference type="ARBA" id="ARBA00007658"/>
    </source>
</evidence>
<evidence type="ECO:0000256" key="6">
    <source>
        <dbReference type="PIRSR" id="PIRSR601382-1"/>
    </source>
</evidence>
<dbReference type="PANTHER" id="PTHR11742:SF6">
    <property type="entry name" value="MANNOSYL-OLIGOSACCHARIDE ALPHA-1,2-MANNOSIDASE IA-RELATED"/>
    <property type="match status" value="1"/>
</dbReference>
<sequence length="625" mass="70849">MTTADGKVSERSNRNGDNGGIELNPLFPSGNRNRIPIPSSSYKDNPADEDDEEKVAVHHGESWNDEEETTEIQTRSLGGTPKVTCCWPLAIFSLTVPFLVVGALLLLLSGAPIYPYDFVLPNNTTNDWTPLGGLRYMEYKTGDSPYRIPKSIQDQSDALARQRRRHVKAAMEFAWNKGYVRHAFGMDEVKPVSKMGDNNWGGIAVTMVDTLDTLWLLNMTTEFWQARDFVRHNLTYADKNVSAICFETTIRSLGGLLAAYSWSQDHVFLDRALDLARRIHRSFDQSPTGIPFGRVNLMTGTAYNDHHNDFTPLSRAGTLQLEFRWLDALLHNNETGVMRRSVEEVIAILHGLNPPDGLYPTQVRNVNVTTAEFANQRLSFGGDGDSFYEYLLKMWIQGDKQETIYREMYDTAIQGLHDRLIRQSTPSGLTYLIDIIDGESVHKLHHLTCFMGGLLALGAYTDPLGMDSHRAKRDMKVGKALTYTCYQMYAQQNTGVSPEEVQFIPGKDFRLEGDYHSENILRPEVVESLYILHSITKDPIYREWGWEIFQAIETYCKTEIAYGELPNVANKSGIPRDNMESFFLAETVKYLYLLFDPDSHVDILTTHVFNTEAHPLPGFDKLKVT</sequence>
<evidence type="ECO:0000256" key="9">
    <source>
        <dbReference type="RuleBase" id="RU361193"/>
    </source>
</evidence>
<evidence type="ECO:0000256" key="2">
    <source>
        <dbReference type="ARBA" id="ARBA00004922"/>
    </source>
</evidence>
<organism evidence="12 13">
    <name type="scientific">Seminavis robusta</name>
    <dbReference type="NCBI Taxonomy" id="568900"/>
    <lineage>
        <taxon>Eukaryota</taxon>
        <taxon>Sar</taxon>
        <taxon>Stramenopiles</taxon>
        <taxon>Ochrophyta</taxon>
        <taxon>Bacillariophyta</taxon>
        <taxon>Bacillariophyceae</taxon>
        <taxon>Bacillariophycidae</taxon>
        <taxon>Naviculales</taxon>
        <taxon>Naviculaceae</taxon>
        <taxon>Seminavis</taxon>
    </lineage>
</organism>
<dbReference type="GO" id="GO:0005783">
    <property type="term" value="C:endoplasmic reticulum"/>
    <property type="evidence" value="ECO:0007669"/>
    <property type="project" value="TreeGrafter"/>
</dbReference>
<evidence type="ECO:0000313" key="13">
    <source>
        <dbReference type="Proteomes" id="UP001153069"/>
    </source>
</evidence>
<evidence type="ECO:0000313" key="12">
    <source>
        <dbReference type="EMBL" id="CAB9517990.1"/>
    </source>
</evidence>
<keyword evidence="9" id="KW-0326">Glycosidase</keyword>
<feature type="active site" evidence="6">
    <location>
        <position position="524"/>
    </location>
</feature>
<dbReference type="GO" id="GO:0005509">
    <property type="term" value="F:calcium ion binding"/>
    <property type="evidence" value="ECO:0007669"/>
    <property type="project" value="InterPro"/>
</dbReference>
<gene>
    <name evidence="12" type="ORF">SEMRO_898_G217550.1</name>
</gene>
<dbReference type="InterPro" id="IPR012341">
    <property type="entry name" value="6hp_glycosidase-like_sf"/>
</dbReference>
<comment type="cofactor">
    <cofactor evidence="1 7">
        <name>Ca(2+)</name>
        <dbReference type="ChEBI" id="CHEBI:29108"/>
    </cofactor>
</comment>
<dbReference type="AlphaFoldDB" id="A0A9N8HMG8"/>
<feature type="active site" description="Proton donor" evidence="6">
    <location>
        <position position="499"/>
    </location>
</feature>
<name>A0A9N8HMG8_9STRA</name>
<keyword evidence="7" id="KW-0106">Calcium</keyword>
<dbReference type="PANTHER" id="PTHR11742">
    <property type="entry name" value="MANNOSYL-OLIGOSACCHARIDE ALPHA-1,2-MANNOSIDASE-RELATED"/>
    <property type="match status" value="1"/>
</dbReference>
<feature type="region of interest" description="Disordered" evidence="10">
    <location>
        <begin position="1"/>
        <end position="75"/>
    </location>
</feature>
<dbReference type="Pfam" id="PF01532">
    <property type="entry name" value="Glyco_hydro_47"/>
    <property type="match status" value="1"/>
</dbReference>
<dbReference type="GO" id="GO:0004571">
    <property type="term" value="F:mannosyl-oligosaccharide 1,2-alpha-mannosidase activity"/>
    <property type="evidence" value="ECO:0007669"/>
    <property type="project" value="InterPro"/>
</dbReference>
<keyword evidence="11" id="KW-1133">Transmembrane helix</keyword>
<evidence type="ECO:0000256" key="7">
    <source>
        <dbReference type="PIRSR" id="PIRSR601382-2"/>
    </source>
</evidence>
<reference evidence="12" key="1">
    <citation type="submission" date="2020-06" db="EMBL/GenBank/DDBJ databases">
        <authorList>
            <consortium name="Plant Systems Biology data submission"/>
        </authorList>
    </citation>
    <scope>NUCLEOTIDE SEQUENCE</scope>
    <source>
        <strain evidence="12">D6</strain>
    </source>
</reference>
<feature type="disulfide bond" evidence="8">
    <location>
        <begin position="449"/>
        <end position="485"/>
    </location>
</feature>
<proteinExistence type="inferred from homology"/>